<dbReference type="GO" id="GO:0005737">
    <property type="term" value="C:cytoplasm"/>
    <property type="evidence" value="ECO:0007669"/>
    <property type="project" value="TreeGrafter"/>
</dbReference>
<dbReference type="Proteomes" id="UP000269721">
    <property type="component" value="Unassembled WGS sequence"/>
</dbReference>
<dbReference type="InterPro" id="IPR000504">
    <property type="entry name" value="RRM_dom"/>
</dbReference>
<dbReference type="CDD" id="cd12306">
    <property type="entry name" value="RRM_II_PABPs"/>
    <property type="match status" value="1"/>
</dbReference>
<dbReference type="GO" id="GO:0008143">
    <property type="term" value="F:poly(A) binding"/>
    <property type="evidence" value="ECO:0007669"/>
    <property type="project" value="TreeGrafter"/>
</dbReference>
<dbReference type="Pfam" id="PF00076">
    <property type="entry name" value="RRM_1"/>
    <property type="match status" value="1"/>
</dbReference>
<dbReference type="EMBL" id="KZ993892">
    <property type="protein sequence ID" value="RKO94453.1"/>
    <property type="molecule type" value="Genomic_DNA"/>
</dbReference>
<evidence type="ECO:0000256" key="2">
    <source>
        <dbReference type="PROSITE-ProRule" id="PRU00176"/>
    </source>
</evidence>
<evidence type="ECO:0000256" key="3">
    <source>
        <dbReference type="SAM" id="MobiDB-lite"/>
    </source>
</evidence>
<dbReference type="PANTHER" id="PTHR23236:SF12">
    <property type="entry name" value="EUKARYOTIC INITIATION FACTOR 4B-RELATED"/>
    <property type="match status" value="1"/>
</dbReference>
<proteinExistence type="predicted"/>
<name>A0A4P9WQJ9_9FUNG</name>
<keyword evidence="6" id="KW-1185">Reference proteome</keyword>
<evidence type="ECO:0000256" key="1">
    <source>
        <dbReference type="ARBA" id="ARBA00022884"/>
    </source>
</evidence>
<sequence length="169" mass="18376">MQEFAAMKLRMEEMQKEAEKLKQMQAEVDSASGASVEAGGAAEGTDESKEAVDSRSIYIGNVDYSATPEEIQAHFRSCGTINRVTILCDKWTGHPKGFAYVEFADPSLVSTALVLNDSLFKGRLIKVTAKRTNIPGMSARGRGRGRGYDPRGGRGGYRGGFRGRATYRG</sequence>
<dbReference type="InterPro" id="IPR012677">
    <property type="entry name" value="Nucleotide-bd_a/b_plait_sf"/>
</dbReference>
<dbReference type="InterPro" id="IPR035979">
    <property type="entry name" value="RBD_domain_sf"/>
</dbReference>
<feature type="compositionally biased region" description="Low complexity" evidence="3">
    <location>
        <begin position="26"/>
        <end position="40"/>
    </location>
</feature>
<dbReference type="SMART" id="SM00360">
    <property type="entry name" value="RRM"/>
    <property type="match status" value="1"/>
</dbReference>
<dbReference type="PROSITE" id="PS50102">
    <property type="entry name" value="RRM"/>
    <property type="match status" value="1"/>
</dbReference>
<accession>A0A4P9WQJ9</accession>
<dbReference type="PANTHER" id="PTHR23236">
    <property type="entry name" value="EUKARYOTIC TRANSLATION INITIATION FACTOR 4B/4H"/>
    <property type="match status" value="1"/>
</dbReference>
<feature type="compositionally biased region" description="Gly residues" evidence="3">
    <location>
        <begin position="153"/>
        <end position="162"/>
    </location>
</feature>
<reference evidence="6" key="1">
    <citation type="journal article" date="2018" name="Nat. Microbiol.">
        <title>Leveraging single-cell genomics to expand the fungal tree of life.</title>
        <authorList>
            <person name="Ahrendt S.R."/>
            <person name="Quandt C.A."/>
            <person name="Ciobanu D."/>
            <person name="Clum A."/>
            <person name="Salamov A."/>
            <person name="Andreopoulos B."/>
            <person name="Cheng J.F."/>
            <person name="Woyke T."/>
            <person name="Pelin A."/>
            <person name="Henrissat B."/>
            <person name="Reynolds N.K."/>
            <person name="Benny G.L."/>
            <person name="Smith M.E."/>
            <person name="James T.Y."/>
            <person name="Grigoriev I.V."/>
        </authorList>
    </citation>
    <scope>NUCLEOTIDE SEQUENCE [LARGE SCALE GENOMIC DNA]</scope>
</reference>
<dbReference type="Gene3D" id="3.30.70.330">
    <property type="match status" value="1"/>
</dbReference>
<feature type="domain" description="RRM" evidence="4">
    <location>
        <begin position="55"/>
        <end position="132"/>
    </location>
</feature>
<feature type="region of interest" description="Disordered" evidence="3">
    <location>
        <begin position="135"/>
        <end position="169"/>
    </location>
</feature>
<dbReference type="SUPFAM" id="SSF54928">
    <property type="entry name" value="RNA-binding domain, RBD"/>
    <property type="match status" value="1"/>
</dbReference>
<feature type="region of interest" description="Disordered" evidence="3">
    <location>
        <begin position="16"/>
        <end position="50"/>
    </location>
</feature>
<dbReference type="OrthoDB" id="4726at2759"/>
<keyword evidence="1 2" id="KW-0694">RNA-binding</keyword>
<evidence type="ECO:0000259" key="4">
    <source>
        <dbReference type="PROSITE" id="PS50102"/>
    </source>
</evidence>
<dbReference type="AlphaFoldDB" id="A0A4P9WQJ9"/>
<evidence type="ECO:0000313" key="6">
    <source>
        <dbReference type="Proteomes" id="UP000269721"/>
    </source>
</evidence>
<gene>
    <name evidence="5" type="ORF">BDK51DRAFT_20545</name>
</gene>
<evidence type="ECO:0000313" key="5">
    <source>
        <dbReference type="EMBL" id="RKO94453.1"/>
    </source>
</evidence>
<protein>
    <recommendedName>
        <fullName evidence="4">RRM domain-containing protein</fullName>
    </recommendedName>
</protein>
<organism evidence="5 6">
    <name type="scientific">Blyttiomyces helicus</name>
    <dbReference type="NCBI Taxonomy" id="388810"/>
    <lineage>
        <taxon>Eukaryota</taxon>
        <taxon>Fungi</taxon>
        <taxon>Fungi incertae sedis</taxon>
        <taxon>Chytridiomycota</taxon>
        <taxon>Chytridiomycota incertae sedis</taxon>
        <taxon>Chytridiomycetes</taxon>
        <taxon>Chytridiomycetes incertae sedis</taxon>
        <taxon>Blyttiomyces</taxon>
    </lineage>
</organism>